<keyword evidence="4 7" id="KW-0418">Kinase</keyword>
<keyword evidence="1" id="KW-0723">Serine/threonine-protein kinase</keyword>
<dbReference type="InterPro" id="IPR011009">
    <property type="entry name" value="Kinase-like_dom_sf"/>
</dbReference>
<organism evidence="7 8">
    <name type="scientific">Catenulispora pinistramenti</name>
    <dbReference type="NCBI Taxonomy" id="2705254"/>
    <lineage>
        <taxon>Bacteria</taxon>
        <taxon>Bacillati</taxon>
        <taxon>Actinomycetota</taxon>
        <taxon>Actinomycetes</taxon>
        <taxon>Catenulisporales</taxon>
        <taxon>Catenulisporaceae</taxon>
        <taxon>Catenulispora</taxon>
    </lineage>
</organism>
<sequence length="97" mass="10460">MVDLAGQAATALAATHARNVVHRDLKPANLFRLTDGRLKICDFGLARGMLAAPIGIHRSPESSFHNRPPRRTTLQSARRVCVADRAGAASLPAVRRP</sequence>
<evidence type="ECO:0000313" key="7">
    <source>
        <dbReference type="EMBL" id="MBS2551571.1"/>
    </source>
</evidence>
<dbReference type="GO" id="GO:0016301">
    <property type="term" value="F:kinase activity"/>
    <property type="evidence" value="ECO:0007669"/>
    <property type="project" value="UniProtKB-KW"/>
</dbReference>
<evidence type="ECO:0000256" key="4">
    <source>
        <dbReference type="ARBA" id="ARBA00022777"/>
    </source>
</evidence>
<accession>A0ABS5KZR2</accession>
<dbReference type="PANTHER" id="PTHR24350">
    <property type="entry name" value="SERINE/THREONINE-PROTEIN KINASE IAL-RELATED"/>
    <property type="match status" value="1"/>
</dbReference>
<gene>
    <name evidence="7" type="ORF">KGQ19_32355</name>
</gene>
<protein>
    <submittedName>
        <fullName evidence="7">Protein kinase</fullName>
    </submittedName>
</protein>
<reference evidence="7 8" key="1">
    <citation type="submission" date="2020-02" db="EMBL/GenBank/DDBJ databases">
        <title>Acidophilic actinobacteria isolated from forest soil.</title>
        <authorList>
            <person name="Golinska P."/>
        </authorList>
    </citation>
    <scope>NUCLEOTIDE SEQUENCE [LARGE SCALE GENOMIC DNA]</scope>
    <source>
        <strain evidence="7 8">NL8</strain>
    </source>
</reference>
<dbReference type="Gene3D" id="1.10.510.10">
    <property type="entry name" value="Transferase(Phosphotransferase) domain 1"/>
    <property type="match status" value="1"/>
</dbReference>
<dbReference type="Proteomes" id="UP000730482">
    <property type="component" value="Unassembled WGS sequence"/>
</dbReference>
<comment type="caution">
    <text evidence="7">The sequence shown here is derived from an EMBL/GenBank/DDBJ whole genome shotgun (WGS) entry which is preliminary data.</text>
</comment>
<keyword evidence="5" id="KW-0067">ATP-binding</keyword>
<dbReference type="SUPFAM" id="SSF56112">
    <property type="entry name" value="Protein kinase-like (PK-like)"/>
    <property type="match status" value="1"/>
</dbReference>
<proteinExistence type="predicted"/>
<dbReference type="InterPro" id="IPR030616">
    <property type="entry name" value="Aur-like"/>
</dbReference>
<evidence type="ECO:0000256" key="2">
    <source>
        <dbReference type="ARBA" id="ARBA00022679"/>
    </source>
</evidence>
<name>A0ABS5KZR2_9ACTN</name>
<dbReference type="Pfam" id="PF00069">
    <property type="entry name" value="Pkinase"/>
    <property type="match status" value="1"/>
</dbReference>
<evidence type="ECO:0000256" key="3">
    <source>
        <dbReference type="ARBA" id="ARBA00022741"/>
    </source>
</evidence>
<dbReference type="EMBL" id="JAAFYZ010000145">
    <property type="protein sequence ID" value="MBS2551571.1"/>
    <property type="molecule type" value="Genomic_DNA"/>
</dbReference>
<evidence type="ECO:0000313" key="8">
    <source>
        <dbReference type="Proteomes" id="UP000730482"/>
    </source>
</evidence>
<dbReference type="InterPro" id="IPR000719">
    <property type="entry name" value="Prot_kinase_dom"/>
</dbReference>
<evidence type="ECO:0000256" key="5">
    <source>
        <dbReference type="ARBA" id="ARBA00022840"/>
    </source>
</evidence>
<evidence type="ECO:0000256" key="1">
    <source>
        <dbReference type="ARBA" id="ARBA00022527"/>
    </source>
</evidence>
<feature type="domain" description="Protein kinase" evidence="6">
    <location>
        <begin position="1"/>
        <end position="97"/>
    </location>
</feature>
<keyword evidence="2" id="KW-0808">Transferase</keyword>
<evidence type="ECO:0000259" key="6">
    <source>
        <dbReference type="PROSITE" id="PS50011"/>
    </source>
</evidence>
<dbReference type="PROSITE" id="PS50011">
    <property type="entry name" value="PROTEIN_KINASE_DOM"/>
    <property type="match status" value="1"/>
</dbReference>
<keyword evidence="3" id="KW-0547">Nucleotide-binding</keyword>
<keyword evidence="8" id="KW-1185">Reference proteome</keyword>